<dbReference type="GO" id="GO:0004827">
    <property type="term" value="F:proline-tRNA ligase activity"/>
    <property type="evidence" value="ECO:0007669"/>
    <property type="project" value="UniProtKB-UniRule"/>
</dbReference>
<evidence type="ECO:0000256" key="4">
    <source>
        <dbReference type="ARBA" id="ARBA00022598"/>
    </source>
</evidence>
<dbReference type="SUPFAM" id="SSF55681">
    <property type="entry name" value="Class II aaRS and biotin synthetases"/>
    <property type="match status" value="1"/>
</dbReference>
<dbReference type="GO" id="GO:0006433">
    <property type="term" value="P:prolyl-tRNA aminoacylation"/>
    <property type="evidence" value="ECO:0007669"/>
    <property type="project" value="UniProtKB-UniRule"/>
</dbReference>
<keyword evidence="7 10" id="KW-0648">Protein biosynthesis</keyword>
<evidence type="ECO:0000256" key="6">
    <source>
        <dbReference type="ARBA" id="ARBA00022840"/>
    </source>
</evidence>
<dbReference type="Proteomes" id="UP000017842">
    <property type="component" value="Unassembled WGS sequence"/>
</dbReference>
<evidence type="ECO:0000256" key="5">
    <source>
        <dbReference type="ARBA" id="ARBA00022741"/>
    </source>
</evidence>
<dbReference type="FunFam" id="3.30.930.10:FF:000043">
    <property type="entry name" value="Proline--tRNA ligase"/>
    <property type="match status" value="1"/>
</dbReference>
<dbReference type="PANTHER" id="PTHR42753:SF2">
    <property type="entry name" value="PROLINE--TRNA LIGASE"/>
    <property type="match status" value="1"/>
</dbReference>
<dbReference type="Pfam" id="PF03129">
    <property type="entry name" value="HGTP_anticodon"/>
    <property type="match status" value="1"/>
</dbReference>
<dbReference type="InterPro" id="IPR002316">
    <property type="entry name" value="Pro-tRNA-ligase_IIa"/>
</dbReference>
<keyword evidence="3 10" id="KW-0963">Cytoplasm</keyword>
<evidence type="ECO:0000256" key="9">
    <source>
        <dbReference type="ARBA" id="ARBA00047671"/>
    </source>
</evidence>
<sequence>MRTSQNLLNTVKEIPADAVVISHQLMIRAGLIRKLAAGLYTWLPLGLRVLRKVEAIVREEMDRAGALEVLMPALQPAELWQETGRWEKYGPELARLKDRHDRDFCLGPTHEEIITDLARNEIKSYKQLPITYYQIQTKFRDEIRPRFGVMRCREFIMKDAYSFHLSQESLQETYDLMHQAYTTIFTRFGLKFRAVIADSGSIGGAVSHEFHVLAESGEDAIAFSDGSDYAANIEKAEVVMPKGSRAKAGVELKKVSTPSQHSIEDVSQFFNAPVQQCLKTLVVKGDDGSLVALLLRGDHVLNPIKAEKIEGVAVPLTFASDAEIIQSCHCKPGSIGPINLNIKIIADRSVTLMSDFVCGANEDGQHFTGVNWERDLSLPNHIEDIRTVVEGDISPDGQGQLHIARGIEVGHIFQLGTKYSESMKAGIINEDGKNQTMIMGCYGIGISRVVASAIEQNHDARGIIWPVSLAPFQVAICPMNLHKSERLKLAAEKLYQDLLKAGIEVLFDDRKVRAGFMFSDMELIGIPHCIVISDRGLEAGMVEYKSRTSEQNEEIPLEGILAFLQAKLKPGIA</sequence>
<dbReference type="CDD" id="cd00861">
    <property type="entry name" value="ProRS_anticodon_short"/>
    <property type="match status" value="1"/>
</dbReference>
<accession>V5E2G7</accession>
<dbReference type="InterPro" id="IPR036754">
    <property type="entry name" value="YbaK/aa-tRNA-synt-asso_dom_sf"/>
</dbReference>
<protein>
    <recommendedName>
        <fullName evidence="10">Proline--tRNA ligase</fullName>
        <ecNumber evidence="10">6.1.1.15</ecNumber>
    </recommendedName>
    <alternativeName>
        <fullName evidence="10">Prolyl-tRNA synthetase</fullName>
        <shortName evidence="10">ProRS</shortName>
    </alternativeName>
</protein>
<dbReference type="SUPFAM" id="SSF55826">
    <property type="entry name" value="YbaK/ProRS associated domain"/>
    <property type="match status" value="1"/>
</dbReference>
<dbReference type="CDD" id="cd04334">
    <property type="entry name" value="ProRS-INS"/>
    <property type="match status" value="1"/>
</dbReference>
<dbReference type="RefSeq" id="WP_023493336.1">
    <property type="nucleotide sequence ID" value="NZ_AYLO01000011.1"/>
</dbReference>
<keyword evidence="6 10" id="KW-0067">ATP-binding</keyword>
<evidence type="ECO:0000256" key="2">
    <source>
        <dbReference type="ARBA" id="ARBA00011738"/>
    </source>
</evidence>
<evidence type="ECO:0000259" key="11">
    <source>
        <dbReference type="PROSITE" id="PS50862"/>
    </source>
</evidence>
<dbReference type="Pfam" id="PF00587">
    <property type="entry name" value="tRNA-synt_2b"/>
    <property type="match status" value="1"/>
</dbReference>
<reference evidence="12 13" key="1">
    <citation type="journal article" date="2013" name="Genome Announc.">
        <title>Draft Genome Sequence of the Methanotrophic Gammaproteobacterium Methyloglobulus morosus DSM 22980 Strain KoM1.</title>
        <authorList>
            <person name="Poehlein A."/>
            <person name="Deutzmann J.S."/>
            <person name="Daniel R."/>
            <person name="Simeonova D.D."/>
        </authorList>
    </citation>
    <scope>NUCLEOTIDE SEQUENCE [LARGE SCALE GENOMIC DNA]</scope>
    <source>
        <strain evidence="12 13">KoM1</strain>
    </source>
</reference>
<comment type="caution">
    <text evidence="12">The sequence shown here is derived from an EMBL/GenBank/DDBJ whole genome shotgun (WGS) entry which is preliminary data.</text>
</comment>
<dbReference type="InterPro" id="IPR050062">
    <property type="entry name" value="Pro-tRNA_synthetase"/>
</dbReference>
<organism evidence="12 13">
    <name type="scientific">Methyloglobulus morosus KoM1</name>
    <dbReference type="NCBI Taxonomy" id="1116472"/>
    <lineage>
        <taxon>Bacteria</taxon>
        <taxon>Pseudomonadati</taxon>
        <taxon>Pseudomonadota</taxon>
        <taxon>Gammaproteobacteria</taxon>
        <taxon>Methylococcales</taxon>
        <taxon>Methylococcaceae</taxon>
        <taxon>Methyloglobulus</taxon>
    </lineage>
</organism>
<dbReference type="InterPro" id="IPR004154">
    <property type="entry name" value="Anticodon-bd"/>
</dbReference>
<keyword evidence="5 10" id="KW-0547">Nucleotide-binding</keyword>
<dbReference type="GO" id="GO:0005829">
    <property type="term" value="C:cytosol"/>
    <property type="evidence" value="ECO:0007669"/>
    <property type="project" value="TreeGrafter"/>
</dbReference>
<dbReference type="Gene3D" id="3.40.50.800">
    <property type="entry name" value="Anticodon-binding domain"/>
    <property type="match status" value="1"/>
</dbReference>
<dbReference type="STRING" id="1116472.MGMO_11c00530"/>
<proteinExistence type="inferred from homology"/>
<gene>
    <name evidence="10 12" type="primary">proS</name>
    <name evidence="12" type="ORF">MGMO_11c00530</name>
</gene>
<comment type="subcellular location">
    <subcellularLocation>
        <location evidence="1 10">Cytoplasm</location>
    </subcellularLocation>
</comment>
<dbReference type="PANTHER" id="PTHR42753">
    <property type="entry name" value="MITOCHONDRIAL RIBOSOME PROTEIN L39/PROLYL-TRNA LIGASE FAMILY MEMBER"/>
    <property type="match status" value="1"/>
</dbReference>
<comment type="similarity">
    <text evidence="10">Belongs to the class-II aminoacyl-tRNA synthetase family. ProS type 1 subfamily.</text>
</comment>
<dbReference type="PRINTS" id="PR01046">
    <property type="entry name" value="TRNASYNTHPRO"/>
</dbReference>
<comment type="subunit">
    <text evidence="2 10">Homodimer.</text>
</comment>
<evidence type="ECO:0000313" key="13">
    <source>
        <dbReference type="Proteomes" id="UP000017842"/>
    </source>
</evidence>
<evidence type="ECO:0000256" key="3">
    <source>
        <dbReference type="ARBA" id="ARBA00022490"/>
    </source>
</evidence>
<dbReference type="InterPro" id="IPR044140">
    <property type="entry name" value="ProRS_anticodon_short"/>
</dbReference>
<dbReference type="EMBL" id="AYLO01000011">
    <property type="protein sequence ID" value="ESS73746.1"/>
    <property type="molecule type" value="Genomic_DNA"/>
</dbReference>
<evidence type="ECO:0000313" key="12">
    <source>
        <dbReference type="EMBL" id="ESS73746.1"/>
    </source>
</evidence>
<dbReference type="InterPro" id="IPR006195">
    <property type="entry name" value="aa-tRNA-synth_II"/>
</dbReference>
<comment type="domain">
    <text evidence="10">Consists of three domains: the N-terminal catalytic domain, the editing domain and the C-terminal anticodon-binding domain.</text>
</comment>
<dbReference type="InterPro" id="IPR004500">
    <property type="entry name" value="Pro-tRNA-synth_IIa_bac-type"/>
</dbReference>
<dbReference type="NCBIfam" id="TIGR00409">
    <property type="entry name" value="proS_fam_II"/>
    <property type="match status" value="1"/>
</dbReference>
<dbReference type="InterPro" id="IPR045864">
    <property type="entry name" value="aa-tRNA-synth_II/BPL/LPL"/>
</dbReference>
<dbReference type="Gene3D" id="3.30.930.10">
    <property type="entry name" value="Bira Bifunctional Protein, Domain 2"/>
    <property type="match status" value="2"/>
</dbReference>
<evidence type="ECO:0000256" key="10">
    <source>
        <dbReference type="HAMAP-Rule" id="MF_01569"/>
    </source>
</evidence>
<dbReference type="PATRIC" id="fig|1116472.3.peg.431"/>
<name>V5E2G7_9GAMM</name>
<dbReference type="PROSITE" id="PS50862">
    <property type="entry name" value="AA_TRNA_LIGASE_II"/>
    <property type="match status" value="1"/>
</dbReference>
<dbReference type="CDD" id="cd00779">
    <property type="entry name" value="ProRS_core_prok"/>
    <property type="match status" value="1"/>
</dbReference>
<evidence type="ECO:0000256" key="7">
    <source>
        <dbReference type="ARBA" id="ARBA00022917"/>
    </source>
</evidence>
<dbReference type="Pfam" id="PF04073">
    <property type="entry name" value="tRNA_edit"/>
    <property type="match status" value="1"/>
</dbReference>
<dbReference type="InterPro" id="IPR023717">
    <property type="entry name" value="Pro-tRNA-Synthase_IIa_type1"/>
</dbReference>
<evidence type="ECO:0000256" key="8">
    <source>
        <dbReference type="ARBA" id="ARBA00023146"/>
    </source>
</evidence>
<dbReference type="HAMAP" id="MF_01569">
    <property type="entry name" value="Pro_tRNA_synth_type1"/>
    <property type="match status" value="1"/>
</dbReference>
<dbReference type="GO" id="GO:0002161">
    <property type="term" value="F:aminoacyl-tRNA deacylase activity"/>
    <property type="evidence" value="ECO:0007669"/>
    <property type="project" value="InterPro"/>
</dbReference>
<dbReference type="SUPFAM" id="SSF52954">
    <property type="entry name" value="Class II aaRS ABD-related"/>
    <property type="match status" value="1"/>
</dbReference>
<dbReference type="InterPro" id="IPR002314">
    <property type="entry name" value="aa-tRNA-synt_IIb"/>
</dbReference>
<keyword evidence="8 10" id="KW-0030">Aminoacyl-tRNA synthetase</keyword>
<dbReference type="NCBIfam" id="NF006625">
    <property type="entry name" value="PRK09194.1"/>
    <property type="match status" value="1"/>
</dbReference>
<dbReference type="GO" id="GO:0005524">
    <property type="term" value="F:ATP binding"/>
    <property type="evidence" value="ECO:0007669"/>
    <property type="project" value="UniProtKB-UniRule"/>
</dbReference>
<evidence type="ECO:0000256" key="1">
    <source>
        <dbReference type="ARBA" id="ARBA00004496"/>
    </source>
</evidence>
<dbReference type="EC" id="6.1.1.15" evidence="10"/>
<dbReference type="eggNOG" id="COG0442">
    <property type="taxonomic scope" value="Bacteria"/>
</dbReference>
<dbReference type="OrthoDB" id="9809052at2"/>
<feature type="domain" description="Aminoacyl-transfer RNA synthetases class-II family profile" evidence="11">
    <location>
        <begin position="38"/>
        <end position="466"/>
    </location>
</feature>
<dbReference type="InterPro" id="IPR036621">
    <property type="entry name" value="Anticodon-bd_dom_sf"/>
</dbReference>
<dbReference type="FunFam" id="3.30.930.10:FF:000097">
    <property type="entry name" value="Proline--tRNA ligase"/>
    <property type="match status" value="1"/>
</dbReference>
<dbReference type="AlphaFoldDB" id="V5E2G7"/>
<dbReference type="InterPro" id="IPR033730">
    <property type="entry name" value="ProRS_core_prok"/>
</dbReference>
<dbReference type="InterPro" id="IPR007214">
    <property type="entry name" value="YbaK/aa-tRNA-synth-assoc-dom"/>
</dbReference>
<keyword evidence="4 10" id="KW-0436">Ligase</keyword>
<keyword evidence="13" id="KW-1185">Reference proteome</keyword>
<comment type="function">
    <text evidence="10">Catalyzes the attachment of proline to tRNA(Pro) in a two-step reaction: proline is first activated by ATP to form Pro-AMP and then transferred to the acceptor end of tRNA(Pro). As ProRS can inadvertently accommodate and process non-cognate amino acids such as alanine and cysteine, to avoid such errors it has two additional distinct editing activities against alanine. One activity is designated as 'pretransfer' editing and involves the tRNA(Pro)-independent hydrolysis of activated Ala-AMP. The other activity is designated 'posttransfer' editing and involves deacylation of mischarged Ala-tRNA(Pro). The misacylated Cys-tRNA(Pro) is not edited by ProRS.</text>
</comment>
<comment type="catalytic activity">
    <reaction evidence="9 10">
        <text>tRNA(Pro) + L-proline + ATP = L-prolyl-tRNA(Pro) + AMP + diphosphate</text>
        <dbReference type="Rhea" id="RHEA:14305"/>
        <dbReference type="Rhea" id="RHEA-COMP:9700"/>
        <dbReference type="Rhea" id="RHEA-COMP:9702"/>
        <dbReference type="ChEBI" id="CHEBI:30616"/>
        <dbReference type="ChEBI" id="CHEBI:33019"/>
        <dbReference type="ChEBI" id="CHEBI:60039"/>
        <dbReference type="ChEBI" id="CHEBI:78442"/>
        <dbReference type="ChEBI" id="CHEBI:78532"/>
        <dbReference type="ChEBI" id="CHEBI:456215"/>
        <dbReference type="EC" id="6.1.1.15"/>
    </reaction>
</comment>
<dbReference type="PIRSF" id="PIRSF001535">
    <property type="entry name" value="ProRS_1"/>
    <property type="match status" value="1"/>
</dbReference>